<dbReference type="Proteomes" id="UP000664859">
    <property type="component" value="Unassembled WGS sequence"/>
</dbReference>
<name>A0A835ZIT8_9STRA</name>
<feature type="compositionally biased region" description="Low complexity" evidence="1">
    <location>
        <begin position="97"/>
        <end position="114"/>
    </location>
</feature>
<dbReference type="EMBL" id="JAFCMP010000001">
    <property type="protein sequence ID" value="KAG5192914.1"/>
    <property type="molecule type" value="Genomic_DNA"/>
</dbReference>
<comment type="caution">
    <text evidence="2">The sequence shown here is derived from an EMBL/GenBank/DDBJ whole genome shotgun (WGS) entry which is preliminary data.</text>
</comment>
<proteinExistence type="predicted"/>
<evidence type="ECO:0000313" key="2">
    <source>
        <dbReference type="EMBL" id="KAG5192914.1"/>
    </source>
</evidence>
<evidence type="ECO:0000256" key="1">
    <source>
        <dbReference type="SAM" id="MobiDB-lite"/>
    </source>
</evidence>
<dbReference type="AlphaFoldDB" id="A0A835ZIT8"/>
<feature type="region of interest" description="Disordered" evidence="1">
    <location>
        <begin position="97"/>
        <end position="121"/>
    </location>
</feature>
<feature type="region of interest" description="Disordered" evidence="1">
    <location>
        <begin position="174"/>
        <end position="216"/>
    </location>
</feature>
<protein>
    <submittedName>
        <fullName evidence="2">Uncharacterized protein</fullName>
    </submittedName>
</protein>
<reference evidence="2" key="1">
    <citation type="submission" date="2021-02" db="EMBL/GenBank/DDBJ databases">
        <title>First Annotated Genome of the Yellow-green Alga Tribonema minus.</title>
        <authorList>
            <person name="Mahan K.M."/>
        </authorList>
    </citation>
    <scope>NUCLEOTIDE SEQUENCE</scope>
    <source>
        <strain evidence="2">UTEX B ZZ1240</strain>
    </source>
</reference>
<keyword evidence="3" id="KW-1185">Reference proteome</keyword>
<accession>A0A835ZIT8</accession>
<organism evidence="2 3">
    <name type="scientific">Tribonema minus</name>
    <dbReference type="NCBI Taxonomy" id="303371"/>
    <lineage>
        <taxon>Eukaryota</taxon>
        <taxon>Sar</taxon>
        <taxon>Stramenopiles</taxon>
        <taxon>Ochrophyta</taxon>
        <taxon>PX clade</taxon>
        <taxon>Xanthophyceae</taxon>
        <taxon>Tribonematales</taxon>
        <taxon>Tribonemataceae</taxon>
        <taxon>Tribonema</taxon>
    </lineage>
</organism>
<gene>
    <name evidence="2" type="ORF">JKP88DRAFT_214193</name>
</gene>
<evidence type="ECO:0000313" key="3">
    <source>
        <dbReference type="Proteomes" id="UP000664859"/>
    </source>
</evidence>
<sequence length="216" mass="22467">MNARGAARIFTHCTQLDLHPSEVAAIDLATQPSALYITWCGRAPNTKLWERVTPEDFESFAQEALQHNAAYPADTFAATAAVATATRVSSTASSRVSAVGGIDTDGGSTDGGVTNHSGERRSYPLAPAGAMAATDFDDALEPRTGAHQLPMPRPVRPPLPADMAQDTCGINDYLLEDTTPKGATGPGAGASELGSDACQWHGVPDGATESKSEQLS</sequence>